<proteinExistence type="predicted"/>
<dbReference type="PANTHER" id="PTHR24305">
    <property type="entry name" value="CYTOCHROME P450"/>
    <property type="match status" value="1"/>
</dbReference>
<feature type="binding site" description="axial binding residue" evidence="4">
    <location>
        <position position="494"/>
    </location>
    <ligand>
        <name>heme</name>
        <dbReference type="ChEBI" id="CHEBI:30413"/>
    </ligand>
    <ligandPart>
        <name>Fe</name>
        <dbReference type="ChEBI" id="CHEBI:18248"/>
    </ligandPart>
</feature>
<protein>
    <submittedName>
        <fullName evidence="6">Cytochrome P450</fullName>
    </submittedName>
</protein>
<dbReference type="CDD" id="cd11051">
    <property type="entry name" value="CYP59-like"/>
    <property type="match status" value="1"/>
</dbReference>
<evidence type="ECO:0000256" key="1">
    <source>
        <dbReference type="ARBA" id="ARBA00022617"/>
    </source>
</evidence>
<evidence type="ECO:0000256" key="4">
    <source>
        <dbReference type="PIRSR" id="PIRSR602401-1"/>
    </source>
</evidence>
<dbReference type="AlphaFoldDB" id="A0AA39W9L4"/>
<evidence type="ECO:0000256" key="3">
    <source>
        <dbReference type="ARBA" id="ARBA00023004"/>
    </source>
</evidence>
<dbReference type="InterPro" id="IPR001128">
    <property type="entry name" value="Cyt_P450"/>
</dbReference>
<dbReference type="GO" id="GO:0016705">
    <property type="term" value="F:oxidoreductase activity, acting on paired donors, with incorporation or reduction of molecular oxygen"/>
    <property type="evidence" value="ECO:0007669"/>
    <property type="project" value="InterPro"/>
</dbReference>
<keyword evidence="3 4" id="KW-0408">Iron</keyword>
<dbReference type="GO" id="GO:0004497">
    <property type="term" value="F:monooxygenase activity"/>
    <property type="evidence" value="ECO:0007669"/>
    <property type="project" value="InterPro"/>
</dbReference>
<accession>A0AA39W9L4</accession>
<dbReference type="InterPro" id="IPR002401">
    <property type="entry name" value="Cyt_P450_E_grp-I"/>
</dbReference>
<dbReference type="GO" id="GO:0020037">
    <property type="term" value="F:heme binding"/>
    <property type="evidence" value="ECO:0007669"/>
    <property type="project" value="InterPro"/>
</dbReference>
<dbReference type="PANTHER" id="PTHR24305:SF222">
    <property type="entry name" value="CYTOCHROME P450 MONOOXYGENASE STCS"/>
    <property type="match status" value="1"/>
</dbReference>
<comment type="cofactor">
    <cofactor evidence="4">
        <name>heme</name>
        <dbReference type="ChEBI" id="CHEBI:30413"/>
    </cofactor>
</comment>
<dbReference type="PRINTS" id="PR00463">
    <property type="entry name" value="EP450I"/>
</dbReference>
<keyword evidence="2 4" id="KW-0479">Metal-binding</keyword>
<dbReference type="SUPFAM" id="SSF48264">
    <property type="entry name" value="Cytochrome P450"/>
    <property type="match status" value="1"/>
</dbReference>
<gene>
    <name evidence="6" type="ORF">B0T17DRAFT_501596</name>
</gene>
<dbReference type="Proteomes" id="UP001174934">
    <property type="component" value="Unassembled WGS sequence"/>
</dbReference>
<dbReference type="EMBL" id="JAULSR010000013">
    <property type="protein sequence ID" value="KAK0609597.1"/>
    <property type="molecule type" value="Genomic_DNA"/>
</dbReference>
<sequence length="576" mass="64876">MISGLLLAALPLLAVYLYTRLRYLRFRQYANIPQIKSSLVWGHMRVLNDFILRGKVDRHIDQVLSEMSDELGNPPILLLDLRPASYPMAVVTSHEVAEQVSRTSKLMPWSTPKSPTMLAFQYLLGKQSIMTQQGEEWKHLRRMFNPGFAPKHLHSLLPCIVEKTRPFLRHLDAYARSGDEFCLDTLTIPLTFDIIGAVVMDADFDAQHLDKARQGEFIRLYRALADTYSNDKTQFPSWFFPGREWRRYRLGTRIETLLKALVREKYDEMRQHMQQQKNSGEKQKKSRSVLGLSLQDVDPADLTDALVSDVCDQIKSFLFAGHDTTSILLAWILYELSRTPHALAAVRAELDAVFGPDSSPASVGEKLTSPEGEDLIQRLSYCSATIKEALRLHPPAGTARMTPPGTGFAVKLPEESGGGELCLDGLVIYNCATLIQRDDKVYGETKEDFVPERWLGNTDTSEDGQSQGDEKEGGKAGKIPNSAWRPFERGPRNCIGQELANIEARVILAMVARRYDFVKVGLGALELNEHGEKVLNEKGQWKVKEELYNTRQVTAKPVDGTRMKVRLASSASAELR</sequence>
<evidence type="ECO:0000313" key="6">
    <source>
        <dbReference type="EMBL" id="KAK0609597.1"/>
    </source>
</evidence>
<feature type="region of interest" description="Disordered" evidence="5">
    <location>
        <begin position="452"/>
        <end position="484"/>
    </location>
</feature>
<dbReference type="GO" id="GO:0005506">
    <property type="term" value="F:iron ion binding"/>
    <property type="evidence" value="ECO:0007669"/>
    <property type="project" value="InterPro"/>
</dbReference>
<comment type="caution">
    <text evidence="6">The sequence shown here is derived from an EMBL/GenBank/DDBJ whole genome shotgun (WGS) entry which is preliminary data.</text>
</comment>
<keyword evidence="1 4" id="KW-0349">Heme</keyword>
<dbReference type="InterPro" id="IPR036396">
    <property type="entry name" value="Cyt_P450_sf"/>
</dbReference>
<feature type="compositionally biased region" description="Polar residues" evidence="5">
    <location>
        <begin position="457"/>
        <end position="467"/>
    </location>
</feature>
<reference evidence="6" key="1">
    <citation type="submission" date="2023-06" db="EMBL/GenBank/DDBJ databases">
        <title>Genome-scale phylogeny and comparative genomics of the fungal order Sordariales.</title>
        <authorList>
            <consortium name="Lawrence Berkeley National Laboratory"/>
            <person name="Hensen N."/>
            <person name="Bonometti L."/>
            <person name="Westerberg I."/>
            <person name="Brannstrom I.O."/>
            <person name="Guillou S."/>
            <person name="Cros-Aarteil S."/>
            <person name="Calhoun S."/>
            <person name="Haridas S."/>
            <person name="Kuo A."/>
            <person name="Mondo S."/>
            <person name="Pangilinan J."/>
            <person name="Riley R."/>
            <person name="LaButti K."/>
            <person name="Andreopoulos B."/>
            <person name="Lipzen A."/>
            <person name="Chen C."/>
            <person name="Yanf M."/>
            <person name="Daum C."/>
            <person name="Ng V."/>
            <person name="Clum A."/>
            <person name="Steindorff A."/>
            <person name="Ohm R."/>
            <person name="Martin F."/>
            <person name="Silar P."/>
            <person name="Natvig D."/>
            <person name="Lalanne C."/>
            <person name="Gautier V."/>
            <person name="Ament-velasquez S.L."/>
            <person name="Kruys A."/>
            <person name="Hutchinson M.I."/>
            <person name="Powell A.J."/>
            <person name="Barry K."/>
            <person name="Miller A.N."/>
            <person name="Grigoriev I.V."/>
            <person name="Debuchy R."/>
            <person name="Gladieux P."/>
            <person name="Thoren M.H."/>
            <person name="Johannesson H."/>
        </authorList>
    </citation>
    <scope>NUCLEOTIDE SEQUENCE</scope>
    <source>
        <strain evidence="6">SMH3391-2</strain>
    </source>
</reference>
<evidence type="ECO:0000313" key="7">
    <source>
        <dbReference type="Proteomes" id="UP001174934"/>
    </source>
</evidence>
<organism evidence="6 7">
    <name type="scientific">Bombardia bombarda</name>
    <dbReference type="NCBI Taxonomy" id="252184"/>
    <lineage>
        <taxon>Eukaryota</taxon>
        <taxon>Fungi</taxon>
        <taxon>Dikarya</taxon>
        <taxon>Ascomycota</taxon>
        <taxon>Pezizomycotina</taxon>
        <taxon>Sordariomycetes</taxon>
        <taxon>Sordariomycetidae</taxon>
        <taxon>Sordariales</taxon>
        <taxon>Lasiosphaeriaceae</taxon>
        <taxon>Bombardia</taxon>
    </lineage>
</organism>
<dbReference type="Gene3D" id="1.10.630.10">
    <property type="entry name" value="Cytochrome P450"/>
    <property type="match status" value="1"/>
</dbReference>
<keyword evidence="7" id="KW-1185">Reference proteome</keyword>
<dbReference type="InterPro" id="IPR050121">
    <property type="entry name" value="Cytochrome_P450_monoxygenase"/>
</dbReference>
<evidence type="ECO:0000256" key="5">
    <source>
        <dbReference type="SAM" id="MobiDB-lite"/>
    </source>
</evidence>
<evidence type="ECO:0000256" key="2">
    <source>
        <dbReference type="ARBA" id="ARBA00022723"/>
    </source>
</evidence>
<dbReference type="PRINTS" id="PR00385">
    <property type="entry name" value="P450"/>
</dbReference>
<dbReference type="Pfam" id="PF00067">
    <property type="entry name" value="p450"/>
    <property type="match status" value="1"/>
</dbReference>
<name>A0AA39W9L4_9PEZI</name>